<feature type="transmembrane region" description="Helical" evidence="1">
    <location>
        <begin position="29"/>
        <end position="49"/>
    </location>
</feature>
<evidence type="ECO:0000313" key="2">
    <source>
        <dbReference type="EMBL" id="GFU32568.1"/>
    </source>
</evidence>
<keyword evidence="1" id="KW-0472">Membrane</keyword>
<evidence type="ECO:0000256" key="1">
    <source>
        <dbReference type="SAM" id="Phobius"/>
    </source>
</evidence>
<sequence>MNMTIALKCAWSNFQLALKFSLEILKFTVLFREFGGIGIVLQTLYYVGFGNSGTSHPHNSSLILSFSDTFLGLIEFDLKLCLIGIHYCRFVVRRIISRRCGGFQGNLISLLGFFLGFPVTECNNFLST</sequence>
<dbReference type="EMBL" id="BMAW01033937">
    <property type="protein sequence ID" value="GFU32568.1"/>
    <property type="molecule type" value="Genomic_DNA"/>
</dbReference>
<feature type="transmembrane region" description="Helical" evidence="1">
    <location>
        <begin position="100"/>
        <end position="119"/>
    </location>
</feature>
<organism evidence="2 3">
    <name type="scientific">Nephila pilipes</name>
    <name type="common">Giant wood spider</name>
    <name type="synonym">Nephila maculata</name>
    <dbReference type="NCBI Taxonomy" id="299642"/>
    <lineage>
        <taxon>Eukaryota</taxon>
        <taxon>Metazoa</taxon>
        <taxon>Ecdysozoa</taxon>
        <taxon>Arthropoda</taxon>
        <taxon>Chelicerata</taxon>
        <taxon>Arachnida</taxon>
        <taxon>Araneae</taxon>
        <taxon>Araneomorphae</taxon>
        <taxon>Entelegynae</taxon>
        <taxon>Araneoidea</taxon>
        <taxon>Nephilidae</taxon>
        <taxon>Nephila</taxon>
    </lineage>
</organism>
<protein>
    <submittedName>
        <fullName evidence="2">Uncharacterized protein</fullName>
    </submittedName>
</protein>
<comment type="caution">
    <text evidence="2">The sequence shown here is derived from an EMBL/GenBank/DDBJ whole genome shotgun (WGS) entry which is preliminary data.</text>
</comment>
<proteinExistence type="predicted"/>
<accession>A0A8X6QRA4</accession>
<evidence type="ECO:0000313" key="3">
    <source>
        <dbReference type="Proteomes" id="UP000887013"/>
    </source>
</evidence>
<reference evidence="2" key="1">
    <citation type="submission" date="2020-08" db="EMBL/GenBank/DDBJ databases">
        <title>Multicomponent nature underlies the extraordinary mechanical properties of spider dragline silk.</title>
        <authorList>
            <person name="Kono N."/>
            <person name="Nakamura H."/>
            <person name="Mori M."/>
            <person name="Yoshida Y."/>
            <person name="Ohtoshi R."/>
            <person name="Malay A.D."/>
            <person name="Moran D.A.P."/>
            <person name="Tomita M."/>
            <person name="Numata K."/>
            <person name="Arakawa K."/>
        </authorList>
    </citation>
    <scope>NUCLEOTIDE SEQUENCE</scope>
</reference>
<dbReference type="Proteomes" id="UP000887013">
    <property type="component" value="Unassembled WGS sequence"/>
</dbReference>
<feature type="transmembrane region" description="Helical" evidence="1">
    <location>
        <begin position="69"/>
        <end position="88"/>
    </location>
</feature>
<gene>
    <name evidence="2" type="ORF">NPIL_286261</name>
</gene>
<keyword evidence="1" id="KW-1133">Transmembrane helix</keyword>
<dbReference type="AlphaFoldDB" id="A0A8X6QRA4"/>
<name>A0A8X6QRA4_NEPPI</name>
<keyword evidence="3" id="KW-1185">Reference proteome</keyword>
<keyword evidence="1" id="KW-0812">Transmembrane</keyword>